<keyword evidence="2" id="KW-0719">Serine esterase</keyword>
<dbReference type="EMBL" id="OU900106">
    <property type="protein sequence ID" value="CAG9857131.1"/>
    <property type="molecule type" value="Genomic_DNA"/>
</dbReference>
<dbReference type="GO" id="GO:0052689">
    <property type="term" value="F:carboxylic ester hydrolase activity"/>
    <property type="evidence" value="ECO:0007669"/>
    <property type="project" value="UniProtKB-KW"/>
</dbReference>
<keyword evidence="3 6" id="KW-0378">Hydrolase</keyword>
<dbReference type="PANTHER" id="PTHR43142:SF1">
    <property type="entry name" value="CARBOXYLIC ESTER HYDROLASE"/>
    <property type="match status" value="1"/>
</dbReference>
<feature type="domain" description="Carboxylesterase type B" evidence="7">
    <location>
        <begin position="17"/>
        <end position="539"/>
    </location>
</feature>
<dbReference type="PANTHER" id="PTHR43142">
    <property type="entry name" value="CARBOXYLIC ESTER HYDROLASE"/>
    <property type="match status" value="1"/>
</dbReference>
<dbReference type="Proteomes" id="UP001153712">
    <property type="component" value="Chromosome 13"/>
</dbReference>
<feature type="signal peptide" evidence="6">
    <location>
        <begin position="1"/>
        <end position="17"/>
    </location>
</feature>
<gene>
    <name evidence="8" type="ORF">PHYEVI_LOCUS3542</name>
</gene>
<keyword evidence="4" id="KW-1015">Disulfide bond</keyword>
<evidence type="ECO:0000313" key="8">
    <source>
        <dbReference type="EMBL" id="CAG9857131.1"/>
    </source>
</evidence>
<dbReference type="InterPro" id="IPR029058">
    <property type="entry name" value="AB_hydrolase_fold"/>
</dbReference>
<dbReference type="PROSITE" id="PS00122">
    <property type="entry name" value="CARBOXYLESTERASE_B_1"/>
    <property type="match status" value="1"/>
</dbReference>
<evidence type="ECO:0000256" key="1">
    <source>
        <dbReference type="ARBA" id="ARBA00005964"/>
    </source>
</evidence>
<comment type="similarity">
    <text evidence="1 6">Belongs to the type-B carboxylesterase/lipase family.</text>
</comment>
<dbReference type="InterPro" id="IPR019826">
    <property type="entry name" value="Carboxylesterase_B_AS"/>
</dbReference>
<accession>A0A9N9TN91</accession>
<organism evidence="8 9">
    <name type="scientific">Phyllotreta striolata</name>
    <name type="common">Striped flea beetle</name>
    <name type="synonym">Crioceris striolata</name>
    <dbReference type="NCBI Taxonomy" id="444603"/>
    <lineage>
        <taxon>Eukaryota</taxon>
        <taxon>Metazoa</taxon>
        <taxon>Ecdysozoa</taxon>
        <taxon>Arthropoda</taxon>
        <taxon>Hexapoda</taxon>
        <taxon>Insecta</taxon>
        <taxon>Pterygota</taxon>
        <taxon>Neoptera</taxon>
        <taxon>Endopterygota</taxon>
        <taxon>Coleoptera</taxon>
        <taxon>Polyphaga</taxon>
        <taxon>Cucujiformia</taxon>
        <taxon>Chrysomeloidea</taxon>
        <taxon>Chrysomelidae</taxon>
        <taxon>Galerucinae</taxon>
        <taxon>Alticini</taxon>
        <taxon>Phyllotreta</taxon>
    </lineage>
</organism>
<dbReference type="PROSITE" id="PS00941">
    <property type="entry name" value="CARBOXYLESTERASE_B_2"/>
    <property type="match status" value="1"/>
</dbReference>
<evidence type="ECO:0000313" key="9">
    <source>
        <dbReference type="Proteomes" id="UP001153712"/>
    </source>
</evidence>
<dbReference type="Gene3D" id="3.40.50.1820">
    <property type="entry name" value="alpha/beta hydrolase"/>
    <property type="match status" value="1"/>
</dbReference>
<feature type="chain" id="PRO_5040546413" description="Carboxylic ester hydrolase" evidence="6">
    <location>
        <begin position="18"/>
        <end position="559"/>
    </location>
</feature>
<dbReference type="Pfam" id="PF00135">
    <property type="entry name" value="COesterase"/>
    <property type="match status" value="1"/>
</dbReference>
<reference evidence="8" key="1">
    <citation type="submission" date="2022-01" db="EMBL/GenBank/DDBJ databases">
        <authorList>
            <person name="King R."/>
        </authorList>
    </citation>
    <scope>NUCLEOTIDE SEQUENCE</scope>
</reference>
<evidence type="ECO:0000256" key="4">
    <source>
        <dbReference type="ARBA" id="ARBA00023157"/>
    </source>
</evidence>
<dbReference type="AlphaFoldDB" id="A0A9N9TN91"/>
<evidence type="ECO:0000256" key="6">
    <source>
        <dbReference type="RuleBase" id="RU361235"/>
    </source>
</evidence>
<protein>
    <recommendedName>
        <fullName evidence="6">Carboxylic ester hydrolase</fullName>
        <ecNumber evidence="6">3.1.1.-</ecNumber>
    </recommendedName>
</protein>
<dbReference type="SUPFAM" id="SSF53474">
    <property type="entry name" value="alpha/beta-Hydrolases"/>
    <property type="match status" value="1"/>
</dbReference>
<keyword evidence="5" id="KW-0325">Glycoprotein</keyword>
<proteinExistence type="inferred from homology"/>
<sequence length="559" mass="63671">MYLPAILLIVAATLADSQRVIIPNGVIQGRVEYSLRGYSFNSFQQIPYAQPPIGPLRFQPPLPAKKWKGILNATVNDKVCYQMNNLLQLPPNNPFESEDCLYLNVYTPAGTKLGDKLPVMVYIHGGGFEVGTGNFIYLGPHYWMEHGVVVITLNYRLGPFGFLSTGDTVLPGNYGLKDQLMALKWVRTNVAYFGGDPDKVTIFGQSAGASSVAYLLMTEKSKGLFRAAIAQSGTILSPWAYQRHHTEYAYELGSFLDPAFTTENTTQELMEYLQSVPPKELNEAAIERFPEHWEVDPKLQTPFAPSIEPDHPGAFITGRMYEAIAGGKMQRRPLMMGTCSEDYMYAVALDVNRFLNEGTKTFDDNLLLLYNENMHLTDEKKQLAAARAIKRIYTNESFYEHPGKLIQFRSDEGFGLPGWKHAKMQSEFSDVFYYQFSYMGSIPPPRPNIPESNRVGHGDENYYMWVFNNNSNLNDYPQSDIITSERLRTLFTNFAKYLDPTFDRKDVLGVNSWEKVEPCTFNYLNINETLKVQTNLKQDIFEDWEKVYDKFAVEPLDTY</sequence>
<evidence type="ECO:0000256" key="2">
    <source>
        <dbReference type="ARBA" id="ARBA00022487"/>
    </source>
</evidence>
<dbReference type="InterPro" id="IPR002018">
    <property type="entry name" value="CarbesteraseB"/>
</dbReference>
<name>A0A9N9TN91_PHYSR</name>
<evidence type="ECO:0000259" key="7">
    <source>
        <dbReference type="Pfam" id="PF00135"/>
    </source>
</evidence>
<keyword evidence="9" id="KW-1185">Reference proteome</keyword>
<evidence type="ECO:0000256" key="3">
    <source>
        <dbReference type="ARBA" id="ARBA00022801"/>
    </source>
</evidence>
<dbReference type="OrthoDB" id="6846267at2759"/>
<dbReference type="EC" id="3.1.1.-" evidence="6"/>
<evidence type="ECO:0000256" key="5">
    <source>
        <dbReference type="ARBA" id="ARBA00023180"/>
    </source>
</evidence>
<dbReference type="InterPro" id="IPR019819">
    <property type="entry name" value="Carboxylesterase_B_CS"/>
</dbReference>
<keyword evidence="6" id="KW-0732">Signal</keyword>